<organism evidence="2 3">
    <name type="scientific">Aquimarina amphilecti</name>
    <dbReference type="NCBI Taxonomy" id="1038014"/>
    <lineage>
        <taxon>Bacteria</taxon>
        <taxon>Pseudomonadati</taxon>
        <taxon>Bacteroidota</taxon>
        <taxon>Flavobacteriia</taxon>
        <taxon>Flavobacteriales</taxon>
        <taxon>Flavobacteriaceae</taxon>
        <taxon>Aquimarina</taxon>
    </lineage>
</organism>
<dbReference type="GO" id="GO:0009240">
    <property type="term" value="P:isopentenyl diphosphate biosynthetic process"/>
    <property type="evidence" value="ECO:0007669"/>
    <property type="project" value="TreeGrafter"/>
</dbReference>
<feature type="domain" description="Nudix hydrolase" evidence="1">
    <location>
        <begin position="30"/>
        <end position="177"/>
    </location>
</feature>
<dbReference type="EMBL" id="FOAB01000012">
    <property type="protein sequence ID" value="SEM25282.1"/>
    <property type="molecule type" value="Genomic_DNA"/>
</dbReference>
<dbReference type="OrthoDB" id="9786032at2"/>
<keyword evidence="2" id="KW-0413">Isomerase</keyword>
<evidence type="ECO:0000313" key="3">
    <source>
        <dbReference type="Proteomes" id="UP000198521"/>
    </source>
</evidence>
<dbReference type="PANTHER" id="PTHR10885:SF20">
    <property type="entry name" value="NUDIX HYDROLASE DOMAIN-CONTAINING PROTEIN"/>
    <property type="match status" value="1"/>
</dbReference>
<dbReference type="CDD" id="cd04692">
    <property type="entry name" value="NUDIX_Hydrolase"/>
    <property type="match status" value="1"/>
</dbReference>
<dbReference type="AlphaFoldDB" id="A0A1H7WUT1"/>
<dbReference type="Gene3D" id="3.90.79.10">
    <property type="entry name" value="Nucleoside Triphosphate Pyrophosphohydrolase"/>
    <property type="match status" value="1"/>
</dbReference>
<accession>A0A1H7WUT1</accession>
<dbReference type="SUPFAM" id="SSF55811">
    <property type="entry name" value="Nudix"/>
    <property type="match status" value="1"/>
</dbReference>
<protein>
    <submittedName>
        <fullName evidence="2">Isopentenyldiphosphate isomerase</fullName>
    </submittedName>
</protein>
<dbReference type="Pfam" id="PF00293">
    <property type="entry name" value="NUDIX"/>
    <property type="match status" value="1"/>
</dbReference>
<dbReference type="InterPro" id="IPR015797">
    <property type="entry name" value="NUDIX_hydrolase-like_dom_sf"/>
</dbReference>
<dbReference type="PROSITE" id="PS51462">
    <property type="entry name" value="NUDIX"/>
    <property type="match status" value="1"/>
</dbReference>
<sequence>MADELIDILDKNGEFTGEVRLKSEAHQLGLYHASVHIWLYTNDKKVLLQKRAKNKDTYPSLWDVSVAGHISANESKEDSAIREIEEEIGLSLNKKDLDFIGSYLSEKQPTIKIIDKEYHYIYLVKLTQPIEKLTLQKEEVDDVKLIPIEQIKNDLKNLETTKQYVPHDIEYYNFILKEITNRFE</sequence>
<dbReference type="InterPro" id="IPR000086">
    <property type="entry name" value="NUDIX_hydrolase_dom"/>
</dbReference>
<dbReference type="STRING" id="1038014.SAMN04487910_4546"/>
<dbReference type="GO" id="GO:0004452">
    <property type="term" value="F:isopentenyl-diphosphate delta-isomerase activity"/>
    <property type="evidence" value="ECO:0007669"/>
    <property type="project" value="TreeGrafter"/>
</dbReference>
<evidence type="ECO:0000259" key="1">
    <source>
        <dbReference type="PROSITE" id="PS51462"/>
    </source>
</evidence>
<reference evidence="3" key="1">
    <citation type="submission" date="2016-10" db="EMBL/GenBank/DDBJ databases">
        <authorList>
            <person name="Varghese N."/>
            <person name="Submissions S."/>
        </authorList>
    </citation>
    <scope>NUCLEOTIDE SEQUENCE [LARGE SCALE GENOMIC DNA]</scope>
    <source>
        <strain evidence="3">DSM 25232 / NCIMB 14723 / 92V</strain>
    </source>
</reference>
<name>A0A1H7WUT1_AQUAM</name>
<dbReference type="Proteomes" id="UP000198521">
    <property type="component" value="Unassembled WGS sequence"/>
</dbReference>
<keyword evidence="3" id="KW-1185">Reference proteome</keyword>
<evidence type="ECO:0000313" key="2">
    <source>
        <dbReference type="EMBL" id="SEM25282.1"/>
    </source>
</evidence>
<proteinExistence type="predicted"/>
<dbReference type="RefSeq" id="WP_091412647.1">
    <property type="nucleotide sequence ID" value="NZ_FOAB01000012.1"/>
</dbReference>
<gene>
    <name evidence="2" type="ORF">SAMN04487910_4546</name>
</gene>
<dbReference type="PANTHER" id="PTHR10885">
    <property type="entry name" value="ISOPENTENYL-DIPHOSPHATE DELTA-ISOMERASE"/>
    <property type="match status" value="1"/>
</dbReference>
<dbReference type="GO" id="GO:0005737">
    <property type="term" value="C:cytoplasm"/>
    <property type="evidence" value="ECO:0007669"/>
    <property type="project" value="TreeGrafter"/>
</dbReference>